<organism evidence="1 2">
    <name type="scientific">Thermus phage P74-26</name>
    <dbReference type="NCBI Taxonomy" id="2914007"/>
    <lineage>
        <taxon>Viruses</taxon>
        <taxon>Duplodnaviria</taxon>
        <taxon>Heunggongvirae</taxon>
        <taxon>Uroviricota</taxon>
        <taxon>Caudoviricetes</taxon>
        <taxon>Oshimavirus</taxon>
        <taxon>Thermus virus P74-26</taxon>
    </lineage>
</organism>
<protein>
    <submittedName>
        <fullName evidence="1">Eukaryotic type DNA primase small subunit</fullName>
    </submittedName>
</protein>
<keyword evidence="2" id="KW-1185">Reference proteome</keyword>
<dbReference type="OrthoDB" id="39507at10239"/>
<dbReference type="RefSeq" id="YP_001468008.1">
    <property type="nucleotide sequence ID" value="NC_009804.1"/>
</dbReference>
<dbReference type="KEGG" id="vg:5600565"/>
<dbReference type="Gene3D" id="3.90.920.10">
    <property type="entry name" value="DNA primase, PRIM domain"/>
    <property type="match status" value="1"/>
</dbReference>
<name>A7XXK6_BP742</name>
<evidence type="ECO:0000313" key="1">
    <source>
        <dbReference type="EMBL" id="ABU96988.1"/>
    </source>
</evidence>
<reference evidence="1 2" key="1">
    <citation type="journal article" date="2008" name="J. Mol. Biol.">
        <title>Genome comparison and proteomic characterization of Thermus thermophilus bacteriophages P23-45 and P74-26: siphoviruses with triplex-forming sequences and the longest known tails.</title>
        <authorList>
            <person name="Minakhin L."/>
            <person name="Goel M."/>
            <person name="Berdygulova Z."/>
            <person name="Ramanculov E."/>
            <person name="Florens L."/>
            <person name="Glazko G."/>
            <person name="Karamychev V.N."/>
            <person name="Slesarev A.I."/>
            <person name="Kozyavkin S.A."/>
            <person name="Khromov I."/>
            <person name="Ackermann H.W."/>
            <person name="Washburn M."/>
            <person name="Mushegian A."/>
            <person name="Severinov K."/>
        </authorList>
    </citation>
    <scope>NUCLEOTIDE SEQUENCE</scope>
</reference>
<accession>A7XXK6</accession>
<gene>
    <name evidence="1" type="ORF">P74p38</name>
</gene>
<dbReference type="CDD" id="cd00525">
    <property type="entry name" value="AE_Prim_S_like"/>
    <property type="match status" value="1"/>
</dbReference>
<sequence length="338" mass="37901">MYREWATHREADQLCPDCWEGRLVQSNRVLVCPKCGALHTAGWYRGFLSPTRPESIFGLQVGQGPLFASLQKAASPEGLNGLHLMDFALDLDYPSLDQAVEAAQHYADLLKGEPFRLYFSGSKGFHLVVPAEALGMRPQREPEKALRAMARALAHPKYPLDTSAYSRRRLFRAANTRHGTTGLYKVALSPEEIPYALELARTPRPVPRLKGRSTLLAALYQEKLADPEPEPETDDYVFRFTPPCFQRLLEEGPPEPGTRHALTLQLAAFFVRSGRTKEELVAWAASNPGASRASYRERTSDAARAYDWAEAKRPRFSCRVMEGFGLCHDSCPLKKKLV</sequence>
<evidence type="ECO:0000313" key="2">
    <source>
        <dbReference type="Proteomes" id="UP000001133"/>
    </source>
</evidence>
<dbReference type="EMBL" id="EU100884">
    <property type="protein sequence ID" value="ABU96988.1"/>
    <property type="molecule type" value="Genomic_DNA"/>
</dbReference>
<dbReference type="GeneID" id="5600565"/>
<proteinExistence type="predicted"/>
<dbReference type="Proteomes" id="UP000001133">
    <property type="component" value="Segment"/>
</dbReference>
<dbReference type="SUPFAM" id="SSF56747">
    <property type="entry name" value="Prim-pol domain"/>
    <property type="match status" value="1"/>
</dbReference>